<evidence type="ECO:0000313" key="1">
    <source>
        <dbReference type="EMBL" id="ETW85010.1"/>
    </source>
</evidence>
<dbReference type="KEGG" id="hir:HETIRDRAFT_168722"/>
<keyword evidence="2" id="KW-1185">Reference proteome</keyword>
<dbReference type="InParanoid" id="W4KI65"/>
<reference evidence="1 2" key="1">
    <citation type="journal article" date="2012" name="New Phytol.">
        <title>Insight into trade-off between wood decay and parasitism from the genome of a fungal forest pathogen.</title>
        <authorList>
            <person name="Olson A."/>
            <person name="Aerts A."/>
            <person name="Asiegbu F."/>
            <person name="Belbahri L."/>
            <person name="Bouzid O."/>
            <person name="Broberg A."/>
            <person name="Canback B."/>
            <person name="Coutinho P.M."/>
            <person name="Cullen D."/>
            <person name="Dalman K."/>
            <person name="Deflorio G."/>
            <person name="van Diepen L.T."/>
            <person name="Dunand C."/>
            <person name="Duplessis S."/>
            <person name="Durling M."/>
            <person name="Gonthier P."/>
            <person name="Grimwood J."/>
            <person name="Fossdal C.G."/>
            <person name="Hansson D."/>
            <person name="Henrissat B."/>
            <person name="Hietala A."/>
            <person name="Himmelstrand K."/>
            <person name="Hoffmeister D."/>
            <person name="Hogberg N."/>
            <person name="James T.Y."/>
            <person name="Karlsson M."/>
            <person name="Kohler A."/>
            <person name="Kues U."/>
            <person name="Lee Y.H."/>
            <person name="Lin Y.C."/>
            <person name="Lind M."/>
            <person name="Lindquist E."/>
            <person name="Lombard V."/>
            <person name="Lucas S."/>
            <person name="Lunden K."/>
            <person name="Morin E."/>
            <person name="Murat C."/>
            <person name="Park J."/>
            <person name="Raffaello T."/>
            <person name="Rouze P."/>
            <person name="Salamov A."/>
            <person name="Schmutz J."/>
            <person name="Solheim H."/>
            <person name="Stahlberg J."/>
            <person name="Velez H."/>
            <person name="de Vries R.P."/>
            <person name="Wiebenga A."/>
            <person name="Woodward S."/>
            <person name="Yakovlev I."/>
            <person name="Garbelotto M."/>
            <person name="Martin F."/>
            <person name="Grigoriev I.V."/>
            <person name="Stenlid J."/>
        </authorList>
    </citation>
    <scope>NUCLEOTIDE SEQUENCE [LARGE SCALE GENOMIC DNA]</scope>
    <source>
        <strain evidence="1 2">TC 32-1</strain>
    </source>
</reference>
<gene>
    <name evidence="1" type="ORF">HETIRDRAFT_168722</name>
</gene>
<organism evidence="1 2">
    <name type="scientific">Heterobasidion irregulare (strain TC 32-1)</name>
    <dbReference type="NCBI Taxonomy" id="747525"/>
    <lineage>
        <taxon>Eukaryota</taxon>
        <taxon>Fungi</taxon>
        <taxon>Dikarya</taxon>
        <taxon>Basidiomycota</taxon>
        <taxon>Agaricomycotina</taxon>
        <taxon>Agaricomycetes</taxon>
        <taxon>Russulales</taxon>
        <taxon>Bondarzewiaceae</taxon>
        <taxon>Heterobasidion</taxon>
        <taxon>Heterobasidion annosum species complex</taxon>
    </lineage>
</organism>
<dbReference type="RefSeq" id="XP_009541907.1">
    <property type="nucleotide sequence ID" value="XM_009543612.1"/>
</dbReference>
<dbReference type="HOGENOM" id="CLU_2886061_0_0_1"/>
<proteinExistence type="predicted"/>
<protein>
    <submittedName>
        <fullName evidence="1">Uncharacterized protein</fullName>
    </submittedName>
</protein>
<dbReference type="AlphaFoldDB" id="W4KI65"/>
<evidence type="ECO:0000313" key="2">
    <source>
        <dbReference type="Proteomes" id="UP000030671"/>
    </source>
</evidence>
<accession>W4KI65</accession>
<sequence>MTPRRPAYLLSARPQVAPFSSVYYGHWAVGTVIPPPCCCGLPRSPVVHAAHLLACLLTCMYTV</sequence>
<dbReference type="Proteomes" id="UP000030671">
    <property type="component" value="Unassembled WGS sequence"/>
</dbReference>
<name>W4KI65_HETIT</name>
<dbReference type="GeneID" id="20668175"/>
<dbReference type="EMBL" id="KI925455">
    <property type="protein sequence ID" value="ETW85010.1"/>
    <property type="molecule type" value="Genomic_DNA"/>
</dbReference>